<keyword evidence="8 10" id="KW-1133">Transmembrane helix</keyword>
<dbReference type="PANTHER" id="PTHR43302">
    <property type="entry name" value="TRANSPORTER ARSB-RELATED"/>
    <property type="match status" value="1"/>
</dbReference>
<keyword evidence="7" id="KW-0059">Arsenical resistance</keyword>
<dbReference type="EMBL" id="JAHLFH010000134">
    <property type="protein sequence ID" value="MBU3819995.1"/>
    <property type="molecule type" value="Genomic_DNA"/>
</dbReference>
<dbReference type="Proteomes" id="UP000824178">
    <property type="component" value="Unassembled WGS sequence"/>
</dbReference>
<evidence type="ECO:0000256" key="2">
    <source>
        <dbReference type="ARBA" id="ARBA00006433"/>
    </source>
</evidence>
<comment type="caution">
    <text evidence="12">The sequence shown here is derived from an EMBL/GenBank/DDBJ whole genome shotgun (WGS) entry which is preliminary data.</text>
</comment>
<reference evidence="12" key="1">
    <citation type="journal article" date="2021" name="PeerJ">
        <title>Extensive microbial diversity within the chicken gut microbiome revealed by metagenomics and culture.</title>
        <authorList>
            <person name="Gilroy R."/>
            <person name="Ravi A."/>
            <person name="Getino M."/>
            <person name="Pursley I."/>
            <person name="Horton D.L."/>
            <person name="Alikhan N.F."/>
            <person name="Baker D."/>
            <person name="Gharbi K."/>
            <person name="Hall N."/>
            <person name="Watson M."/>
            <person name="Adriaenssens E.M."/>
            <person name="Foster-Nyarko E."/>
            <person name="Jarju S."/>
            <person name="Secka A."/>
            <person name="Antonio M."/>
            <person name="Oren A."/>
            <person name="Chaudhuri R.R."/>
            <person name="La Ragione R."/>
            <person name="Hildebrand F."/>
            <person name="Pallen M.J."/>
        </authorList>
    </citation>
    <scope>NUCLEOTIDE SEQUENCE</scope>
    <source>
        <strain evidence="12">742</strain>
    </source>
</reference>
<dbReference type="GO" id="GO:0015105">
    <property type="term" value="F:arsenite transmembrane transporter activity"/>
    <property type="evidence" value="ECO:0007669"/>
    <property type="project" value="InterPro"/>
</dbReference>
<evidence type="ECO:0000313" key="13">
    <source>
        <dbReference type="Proteomes" id="UP000824178"/>
    </source>
</evidence>
<keyword evidence="6 10" id="KW-0812">Transmembrane</keyword>
<feature type="transmembrane region" description="Helical" evidence="10">
    <location>
        <begin position="112"/>
        <end position="142"/>
    </location>
</feature>
<feature type="transmembrane region" description="Helical" evidence="10">
    <location>
        <begin position="232"/>
        <end position="253"/>
    </location>
</feature>
<evidence type="ECO:0000256" key="4">
    <source>
        <dbReference type="ARBA" id="ARBA00022448"/>
    </source>
</evidence>
<evidence type="ECO:0000256" key="7">
    <source>
        <dbReference type="ARBA" id="ARBA00022849"/>
    </source>
</evidence>
<feature type="domain" description="Citrate transporter-like" evidence="11">
    <location>
        <begin position="35"/>
        <end position="363"/>
    </location>
</feature>
<comment type="subcellular location">
    <subcellularLocation>
        <location evidence="1">Cell membrane</location>
        <topology evidence="1">Multi-pass membrane protein</topology>
    </subcellularLocation>
</comment>
<keyword evidence="4" id="KW-0813">Transport</keyword>
<feature type="transmembrane region" description="Helical" evidence="10">
    <location>
        <begin position="72"/>
        <end position="92"/>
    </location>
</feature>
<evidence type="ECO:0000256" key="9">
    <source>
        <dbReference type="ARBA" id="ARBA00023136"/>
    </source>
</evidence>
<dbReference type="PRINTS" id="PR00758">
    <property type="entry name" value="ARSENICPUMP"/>
</dbReference>
<feature type="transmembrane region" description="Helical" evidence="10">
    <location>
        <begin position="329"/>
        <end position="352"/>
    </location>
</feature>
<keyword evidence="5" id="KW-1003">Cell membrane</keyword>
<accession>A0A9E2KL72</accession>
<gene>
    <name evidence="12" type="ORF">H9864_06470</name>
</gene>
<feature type="transmembrane region" description="Helical" evidence="10">
    <location>
        <begin position="298"/>
        <end position="317"/>
    </location>
</feature>
<sequence>MLPQLVLFALTAAAVIVCVVTNASVSFGGRKVSLYWVAALAGALAAVAAGFVSADEIKLSFFTNTAVNPLKILILFFSMTAISVFLDEAGFYNHLASGVVEMAGTSQLKCFFILFAVVSVLTVFTSNDIIILTFTPFILYFARRTGINPVPYIFGEFVAANTWSMFFIFGNPTNIYISTAFGIDFFDYAYHMIPVTLAAGLASLTVLFLVFRKSLSKPIQVQPMEELQWNRPLSAIGLVFLGLSIVAMAVASYAGFEMWLAAFLFALGCMASAAVYLKKSHGDLEVLGRTMKKLPWALSPFLLSMFVLILSLNQAGITESLAHTLPDNPFAYGLASFAASNVINNIPMSVLFTSILGSSHATSAMVYAVVLGSNLGALLTPVGALAGIMWLSIVKEHSINFSFLTFMKYGEIISIPAVLMALGCLCIL</sequence>
<protein>
    <recommendedName>
        <fullName evidence="11">Citrate transporter-like domain-containing protein</fullName>
    </recommendedName>
</protein>
<feature type="transmembrane region" description="Helical" evidence="10">
    <location>
        <begin position="189"/>
        <end position="211"/>
    </location>
</feature>
<reference evidence="12" key="2">
    <citation type="submission" date="2021-04" db="EMBL/GenBank/DDBJ databases">
        <authorList>
            <person name="Gilroy R."/>
        </authorList>
    </citation>
    <scope>NUCLEOTIDE SEQUENCE</scope>
    <source>
        <strain evidence="12">742</strain>
    </source>
</reference>
<comment type="similarity">
    <text evidence="3">Belongs to the CitM (TC 2.A.11) transporter family.</text>
</comment>
<feature type="transmembrane region" description="Helical" evidence="10">
    <location>
        <begin position="149"/>
        <end position="169"/>
    </location>
</feature>
<dbReference type="InterPro" id="IPR000802">
    <property type="entry name" value="Arsenical_pump_ArsB"/>
</dbReference>
<evidence type="ECO:0000313" key="12">
    <source>
        <dbReference type="EMBL" id="MBU3819995.1"/>
    </source>
</evidence>
<feature type="transmembrane region" description="Helical" evidence="10">
    <location>
        <begin position="259"/>
        <end position="277"/>
    </location>
</feature>
<feature type="transmembrane region" description="Helical" evidence="10">
    <location>
        <begin position="406"/>
        <end position="427"/>
    </location>
</feature>
<organism evidence="12 13">
    <name type="scientific">Candidatus Faecalibacterium intestinavium</name>
    <dbReference type="NCBI Taxonomy" id="2838580"/>
    <lineage>
        <taxon>Bacteria</taxon>
        <taxon>Bacillati</taxon>
        <taxon>Bacillota</taxon>
        <taxon>Clostridia</taxon>
        <taxon>Eubacteriales</taxon>
        <taxon>Oscillospiraceae</taxon>
        <taxon>Faecalibacterium</taxon>
    </lineage>
</organism>
<dbReference type="GO" id="GO:0005886">
    <property type="term" value="C:plasma membrane"/>
    <property type="evidence" value="ECO:0007669"/>
    <property type="project" value="UniProtKB-SubCell"/>
</dbReference>
<evidence type="ECO:0000256" key="5">
    <source>
        <dbReference type="ARBA" id="ARBA00022475"/>
    </source>
</evidence>
<dbReference type="AlphaFoldDB" id="A0A9E2KL72"/>
<dbReference type="PANTHER" id="PTHR43302:SF5">
    <property type="entry name" value="TRANSPORTER ARSB-RELATED"/>
    <property type="match status" value="1"/>
</dbReference>
<name>A0A9E2KL72_9FIRM</name>
<evidence type="ECO:0000256" key="3">
    <source>
        <dbReference type="ARBA" id="ARBA00009843"/>
    </source>
</evidence>
<keyword evidence="9 10" id="KW-0472">Membrane</keyword>
<dbReference type="InterPro" id="IPR004680">
    <property type="entry name" value="Cit_transptr-like_dom"/>
</dbReference>
<feature type="transmembrane region" description="Helical" evidence="10">
    <location>
        <begin position="33"/>
        <end position="52"/>
    </location>
</feature>
<evidence type="ECO:0000256" key="10">
    <source>
        <dbReference type="SAM" id="Phobius"/>
    </source>
</evidence>
<comment type="similarity">
    <text evidence="2">Belongs to the ArsB family.</text>
</comment>
<dbReference type="GO" id="GO:0046685">
    <property type="term" value="P:response to arsenic-containing substance"/>
    <property type="evidence" value="ECO:0007669"/>
    <property type="project" value="UniProtKB-KW"/>
</dbReference>
<evidence type="ECO:0000256" key="6">
    <source>
        <dbReference type="ARBA" id="ARBA00022692"/>
    </source>
</evidence>
<feature type="transmembrane region" description="Helical" evidence="10">
    <location>
        <begin position="364"/>
        <end position="394"/>
    </location>
</feature>
<evidence type="ECO:0000259" key="11">
    <source>
        <dbReference type="Pfam" id="PF03600"/>
    </source>
</evidence>
<evidence type="ECO:0000256" key="1">
    <source>
        <dbReference type="ARBA" id="ARBA00004651"/>
    </source>
</evidence>
<evidence type="ECO:0000256" key="8">
    <source>
        <dbReference type="ARBA" id="ARBA00022989"/>
    </source>
</evidence>
<proteinExistence type="inferred from homology"/>
<dbReference type="Pfam" id="PF03600">
    <property type="entry name" value="CitMHS"/>
    <property type="match status" value="1"/>
</dbReference>